<dbReference type="GO" id="GO:0000978">
    <property type="term" value="F:RNA polymerase II cis-regulatory region sequence-specific DNA binding"/>
    <property type="evidence" value="ECO:0007669"/>
    <property type="project" value="TreeGrafter"/>
</dbReference>
<reference evidence="5 6" key="1">
    <citation type="journal article" date="2019" name="Nat. Ecol. Evol.">
        <title>Megaphylogeny resolves global patterns of mushroom evolution.</title>
        <authorList>
            <person name="Varga T."/>
            <person name="Krizsan K."/>
            <person name="Foldi C."/>
            <person name="Dima B."/>
            <person name="Sanchez-Garcia M."/>
            <person name="Sanchez-Ramirez S."/>
            <person name="Szollosi G.J."/>
            <person name="Szarkandi J.G."/>
            <person name="Papp V."/>
            <person name="Albert L."/>
            <person name="Andreopoulos W."/>
            <person name="Angelini C."/>
            <person name="Antonin V."/>
            <person name="Barry K.W."/>
            <person name="Bougher N.L."/>
            <person name="Buchanan P."/>
            <person name="Buyck B."/>
            <person name="Bense V."/>
            <person name="Catcheside P."/>
            <person name="Chovatia M."/>
            <person name="Cooper J."/>
            <person name="Damon W."/>
            <person name="Desjardin D."/>
            <person name="Finy P."/>
            <person name="Geml J."/>
            <person name="Haridas S."/>
            <person name="Hughes K."/>
            <person name="Justo A."/>
            <person name="Karasinski D."/>
            <person name="Kautmanova I."/>
            <person name="Kiss B."/>
            <person name="Kocsube S."/>
            <person name="Kotiranta H."/>
            <person name="LaButti K.M."/>
            <person name="Lechner B.E."/>
            <person name="Liimatainen K."/>
            <person name="Lipzen A."/>
            <person name="Lukacs Z."/>
            <person name="Mihaltcheva S."/>
            <person name="Morgado L.N."/>
            <person name="Niskanen T."/>
            <person name="Noordeloos M.E."/>
            <person name="Ohm R.A."/>
            <person name="Ortiz-Santana B."/>
            <person name="Ovrebo C."/>
            <person name="Racz N."/>
            <person name="Riley R."/>
            <person name="Savchenko A."/>
            <person name="Shiryaev A."/>
            <person name="Soop K."/>
            <person name="Spirin V."/>
            <person name="Szebenyi C."/>
            <person name="Tomsovsky M."/>
            <person name="Tulloss R.E."/>
            <person name="Uehling J."/>
            <person name="Grigoriev I.V."/>
            <person name="Vagvolgyi C."/>
            <person name="Papp T."/>
            <person name="Martin F.M."/>
            <person name="Miettinen O."/>
            <person name="Hibbett D.S."/>
            <person name="Nagy L.G."/>
        </authorList>
    </citation>
    <scope>NUCLEOTIDE SEQUENCE [LARGE SCALE GENOMIC DNA]</scope>
    <source>
        <strain evidence="5 6">CBS 309.79</strain>
    </source>
</reference>
<dbReference type="GO" id="GO:0005634">
    <property type="term" value="C:nucleus"/>
    <property type="evidence" value="ECO:0007669"/>
    <property type="project" value="UniProtKB-UniRule"/>
</dbReference>
<feature type="non-terminal residue" evidence="5">
    <location>
        <position position="1"/>
    </location>
</feature>
<sequence>IPRPPNAFMLFRSDFLRQGIIPPHIEKRQQNLSAIAGECWRMMPKGEKEEWKGRAAEEQTKHQLKYPGYKFCP</sequence>
<dbReference type="AlphaFoldDB" id="A0A5C3QZW1"/>
<accession>A0A5C3QZW1</accession>
<dbReference type="PROSITE" id="PS50118">
    <property type="entry name" value="HMG_BOX_2"/>
    <property type="match status" value="1"/>
</dbReference>
<dbReference type="Proteomes" id="UP000305067">
    <property type="component" value="Unassembled WGS sequence"/>
</dbReference>
<dbReference type="InterPro" id="IPR051356">
    <property type="entry name" value="SOX/SOX-like_TF"/>
</dbReference>
<evidence type="ECO:0000313" key="5">
    <source>
        <dbReference type="EMBL" id="TFL06878.1"/>
    </source>
</evidence>
<dbReference type="InterPro" id="IPR036910">
    <property type="entry name" value="HMG_box_dom_sf"/>
</dbReference>
<dbReference type="PANTHER" id="PTHR45789:SF2">
    <property type="entry name" value="FI18025P1"/>
    <property type="match status" value="1"/>
</dbReference>
<dbReference type="EMBL" id="ML178814">
    <property type="protein sequence ID" value="TFL06878.1"/>
    <property type="molecule type" value="Genomic_DNA"/>
</dbReference>
<gene>
    <name evidence="5" type="ORF">BDV98DRAFT_476133</name>
</gene>
<evidence type="ECO:0000256" key="1">
    <source>
        <dbReference type="ARBA" id="ARBA00023125"/>
    </source>
</evidence>
<keyword evidence="1 3" id="KW-0238">DNA-binding</keyword>
<dbReference type="CDD" id="cd01389">
    <property type="entry name" value="HMG-box_ROX1-like"/>
    <property type="match status" value="1"/>
</dbReference>
<name>A0A5C3QZW1_9AGAR</name>
<dbReference type="STRING" id="1884261.A0A5C3QZW1"/>
<dbReference type="GO" id="GO:0000981">
    <property type="term" value="F:DNA-binding transcription factor activity, RNA polymerase II-specific"/>
    <property type="evidence" value="ECO:0007669"/>
    <property type="project" value="TreeGrafter"/>
</dbReference>
<organism evidence="5 6">
    <name type="scientific">Pterulicium gracile</name>
    <dbReference type="NCBI Taxonomy" id="1884261"/>
    <lineage>
        <taxon>Eukaryota</taxon>
        <taxon>Fungi</taxon>
        <taxon>Dikarya</taxon>
        <taxon>Basidiomycota</taxon>
        <taxon>Agaricomycotina</taxon>
        <taxon>Agaricomycetes</taxon>
        <taxon>Agaricomycetidae</taxon>
        <taxon>Agaricales</taxon>
        <taxon>Pleurotineae</taxon>
        <taxon>Pterulaceae</taxon>
        <taxon>Pterulicium</taxon>
    </lineage>
</organism>
<dbReference type="Pfam" id="PF00505">
    <property type="entry name" value="HMG_box"/>
    <property type="match status" value="1"/>
</dbReference>
<evidence type="ECO:0000259" key="4">
    <source>
        <dbReference type="PROSITE" id="PS50118"/>
    </source>
</evidence>
<feature type="non-terminal residue" evidence="5">
    <location>
        <position position="73"/>
    </location>
</feature>
<evidence type="ECO:0000256" key="3">
    <source>
        <dbReference type="PROSITE-ProRule" id="PRU00267"/>
    </source>
</evidence>
<evidence type="ECO:0000256" key="2">
    <source>
        <dbReference type="ARBA" id="ARBA00023242"/>
    </source>
</evidence>
<keyword evidence="6" id="KW-1185">Reference proteome</keyword>
<proteinExistence type="predicted"/>
<protein>
    <submittedName>
        <fullName evidence="5">High mobility group box domain-containing protein</fullName>
    </submittedName>
</protein>
<dbReference type="PANTHER" id="PTHR45789">
    <property type="entry name" value="FI18025P1"/>
    <property type="match status" value="1"/>
</dbReference>
<keyword evidence="2 3" id="KW-0539">Nucleus</keyword>
<dbReference type="OrthoDB" id="6247875at2759"/>
<feature type="DNA-binding region" description="HMG box" evidence="3">
    <location>
        <begin position="1"/>
        <end position="70"/>
    </location>
</feature>
<evidence type="ECO:0000313" key="6">
    <source>
        <dbReference type="Proteomes" id="UP000305067"/>
    </source>
</evidence>
<dbReference type="SUPFAM" id="SSF47095">
    <property type="entry name" value="HMG-box"/>
    <property type="match status" value="1"/>
</dbReference>
<dbReference type="InterPro" id="IPR009071">
    <property type="entry name" value="HMG_box_dom"/>
</dbReference>
<dbReference type="Gene3D" id="1.10.30.10">
    <property type="entry name" value="High mobility group box domain"/>
    <property type="match status" value="1"/>
</dbReference>
<feature type="domain" description="HMG box" evidence="4">
    <location>
        <begin position="1"/>
        <end position="70"/>
    </location>
</feature>
<dbReference type="SMART" id="SM00398">
    <property type="entry name" value="HMG"/>
    <property type="match status" value="1"/>
</dbReference>